<dbReference type="Gene3D" id="3.40.430.10">
    <property type="entry name" value="Dihydrofolate Reductase, subunit A"/>
    <property type="match status" value="1"/>
</dbReference>
<evidence type="ECO:0000313" key="3">
    <source>
        <dbReference type="Proteomes" id="UP001217485"/>
    </source>
</evidence>
<dbReference type="InterPro" id="IPR024072">
    <property type="entry name" value="DHFR-like_dom_sf"/>
</dbReference>
<dbReference type="InterPro" id="IPR002734">
    <property type="entry name" value="RibDG_C"/>
</dbReference>
<proteinExistence type="predicted"/>
<sequence length="186" mass="20573">MRKLTVFNQISLDGYFSDGHGDMSWAHKADAEWRAFTAENARGGGELVFGRVTYELMASFWPTRAALEAAPAVAERMNSLPKVVFSRTLDSVSWNNTRLIKGDLATEVRKLKAEPGPNMVVMGSGSIVSQLTDARLVDEYQIVVNALVLGSGRTLFEGVKERADLRLKKTRSFSNGNVVLWYEATV</sequence>
<dbReference type="PANTHER" id="PTHR38011">
    <property type="entry name" value="DIHYDROFOLATE REDUCTASE FAMILY PROTEIN (AFU_ORTHOLOGUE AFUA_8G06820)"/>
    <property type="match status" value="1"/>
</dbReference>
<dbReference type="SUPFAM" id="SSF53597">
    <property type="entry name" value="Dihydrofolate reductase-like"/>
    <property type="match status" value="1"/>
</dbReference>
<gene>
    <name evidence="2" type="ORF">POL72_45710</name>
</gene>
<dbReference type="EMBL" id="JAQNDK010000006">
    <property type="protein sequence ID" value="MDC0685097.1"/>
    <property type="molecule type" value="Genomic_DNA"/>
</dbReference>
<keyword evidence="3" id="KW-1185">Reference proteome</keyword>
<accession>A0ABT5CF81</accession>
<name>A0ABT5CF81_9BACT</name>
<reference evidence="2 3" key="1">
    <citation type="submission" date="2023-01" db="EMBL/GenBank/DDBJ databases">
        <title>Minimal conservation of predation-associated metabolite biosynthetic gene clusters underscores biosynthetic potential of Myxococcota including descriptions for ten novel species: Archangium lansinium sp. nov., Myxococcus landrumus sp. nov., Nannocystis bai.</title>
        <authorList>
            <person name="Ahearne A."/>
            <person name="Stevens C."/>
            <person name="Dowd S."/>
        </authorList>
    </citation>
    <scope>NUCLEOTIDE SEQUENCE [LARGE SCALE GENOMIC DNA]</scope>
    <source>
        <strain evidence="2 3">WIWO2</strain>
    </source>
</reference>
<protein>
    <submittedName>
        <fullName evidence="2">Dihydrofolate reductase family protein</fullName>
    </submittedName>
</protein>
<feature type="domain" description="Bacterial bifunctional deaminase-reductase C-terminal" evidence="1">
    <location>
        <begin position="2"/>
        <end position="178"/>
    </location>
</feature>
<dbReference type="Proteomes" id="UP001217485">
    <property type="component" value="Unassembled WGS sequence"/>
</dbReference>
<dbReference type="Pfam" id="PF01872">
    <property type="entry name" value="RibD_C"/>
    <property type="match status" value="1"/>
</dbReference>
<dbReference type="InterPro" id="IPR050765">
    <property type="entry name" value="Riboflavin_Biosynth_HTPR"/>
</dbReference>
<organism evidence="2 3">
    <name type="scientific">Sorangium atrum</name>
    <dbReference type="NCBI Taxonomy" id="2995308"/>
    <lineage>
        <taxon>Bacteria</taxon>
        <taxon>Pseudomonadati</taxon>
        <taxon>Myxococcota</taxon>
        <taxon>Polyangia</taxon>
        <taxon>Polyangiales</taxon>
        <taxon>Polyangiaceae</taxon>
        <taxon>Sorangium</taxon>
    </lineage>
</organism>
<evidence type="ECO:0000259" key="1">
    <source>
        <dbReference type="Pfam" id="PF01872"/>
    </source>
</evidence>
<dbReference type="PANTHER" id="PTHR38011:SF11">
    <property type="entry name" value="2,5-DIAMINO-6-RIBOSYLAMINO-4(3H)-PYRIMIDINONE 5'-PHOSPHATE REDUCTASE"/>
    <property type="match status" value="1"/>
</dbReference>
<evidence type="ECO:0000313" key="2">
    <source>
        <dbReference type="EMBL" id="MDC0685097.1"/>
    </source>
</evidence>
<dbReference type="RefSeq" id="WP_272103208.1">
    <property type="nucleotide sequence ID" value="NZ_JAQNDK010000006.1"/>
</dbReference>
<comment type="caution">
    <text evidence="2">The sequence shown here is derived from an EMBL/GenBank/DDBJ whole genome shotgun (WGS) entry which is preliminary data.</text>
</comment>